<dbReference type="Proteomes" id="UP000248259">
    <property type="component" value="Unassembled WGS sequence"/>
</dbReference>
<name>A0A323V068_9RHOO</name>
<keyword evidence="2" id="KW-1185">Reference proteome</keyword>
<dbReference type="Pfam" id="PF14375">
    <property type="entry name" value="Cys_rich_CWC"/>
    <property type="match status" value="1"/>
</dbReference>
<reference evidence="1 2" key="1">
    <citation type="submission" date="2018-06" db="EMBL/GenBank/DDBJ databases">
        <title>Azoarcus communis strain SWub3 genome.</title>
        <authorList>
            <person name="Zorraquino Salvo V."/>
            <person name="Toubiana D."/>
            <person name="Blumwald E."/>
        </authorList>
    </citation>
    <scope>NUCLEOTIDE SEQUENCE [LARGE SCALE GENOMIC DNA]</scope>
    <source>
        <strain evidence="1 2">SWub3</strain>
    </source>
</reference>
<evidence type="ECO:0008006" key="3">
    <source>
        <dbReference type="Google" id="ProtNLM"/>
    </source>
</evidence>
<organism evidence="1 2">
    <name type="scientific">Parazoarcus communis SWub3 = DSM 12120</name>
    <dbReference type="NCBI Taxonomy" id="1121029"/>
    <lineage>
        <taxon>Bacteria</taxon>
        <taxon>Pseudomonadati</taxon>
        <taxon>Pseudomonadota</taxon>
        <taxon>Betaproteobacteria</taxon>
        <taxon>Rhodocyclales</taxon>
        <taxon>Zoogloeaceae</taxon>
        <taxon>Parazoarcus</taxon>
    </lineage>
</organism>
<proteinExistence type="predicted"/>
<gene>
    <name evidence="1" type="ORF">DNK49_01505</name>
</gene>
<dbReference type="AlphaFoldDB" id="A0A323V068"/>
<dbReference type="EMBL" id="QKOE01000001">
    <property type="protein sequence ID" value="PZA18239.1"/>
    <property type="molecule type" value="Genomic_DNA"/>
</dbReference>
<protein>
    <recommendedName>
        <fullName evidence="3">Cysteine-rich CWC family protein</fullName>
    </recommendedName>
</protein>
<sequence>MANGNAASASPVEGDTCPRCGASFSCGMRAGDKVCWCAAYPPAFAVPDAGAGCFCPTCLAELIAQAQAIQQ</sequence>
<evidence type="ECO:0000313" key="2">
    <source>
        <dbReference type="Proteomes" id="UP000248259"/>
    </source>
</evidence>
<evidence type="ECO:0000313" key="1">
    <source>
        <dbReference type="EMBL" id="PZA18239.1"/>
    </source>
</evidence>
<dbReference type="InterPro" id="IPR032720">
    <property type="entry name" value="Cys_rich_CWC"/>
</dbReference>
<comment type="caution">
    <text evidence="1">The sequence shown here is derived from an EMBL/GenBank/DDBJ whole genome shotgun (WGS) entry which is preliminary data.</text>
</comment>
<dbReference type="OrthoDB" id="331868at2"/>
<accession>A0A323V068</accession>